<accession>A0AAD3DQY9</accession>
<feature type="region of interest" description="Disordered" evidence="1">
    <location>
        <begin position="1"/>
        <end position="57"/>
    </location>
</feature>
<feature type="non-terminal residue" evidence="2">
    <location>
        <position position="1"/>
    </location>
</feature>
<dbReference type="AlphaFoldDB" id="A0AAD3DQY9"/>
<dbReference type="EMBL" id="BMAR01000014">
    <property type="protein sequence ID" value="GFR46440.1"/>
    <property type="molecule type" value="Genomic_DNA"/>
</dbReference>
<feature type="compositionally biased region" description="Polar residues" evidence="1">
    <location>
        <begin position="44"/>
        <end position="57"/>
    </location>
</feature>
<feature type="non-terminal residue" evidence="2">
    <location>
        <position position="268"/>
    </location>
</feature>
<reference evidence="2 3" key="1">
    <citation type="journal article" date="2021" name="Sci. Rep.">
        <title>Genome sequencing of the multicellular alga Astrephomene provides insights into convergent evolution of germ-soma differentiation.</title>
        <authorList>
            <person name="Yamashita S."/>
            <person name="Yamamoto K."/>
            <person name="Matsuzaki R."/>
            <person name="Suzuki S."/>
            <person name="Yamaguchi H."/>
            <person name="Hirooka S."/>
            <person name="Minakuchi Y."/>
            <person name="Miyagishima S."/>
            <person name="Kawachi M."/>
            <person name="Toyoda A."/>
            <person name="Nozaki H."/>
        </authorList>
    </citation>
    <scope>NUCLEOTIDE SEQUENCE [LARGE SCALE GENOMIC DNA]</scope>
    <source>
        <strain evidence="2 3">NIES-4017</strain>
    </source>
</reference>
<feature type="region of interest" description="Disordered" evidence="1">
    <location>
        <begin position="158"/>
        <end position="199"/>
    </location>
</feature>
<sequence length="268" mass="28371">AAPPALRGLMQRRQQRLQLRTQGAAGAPAGGGAEAAGGAAEAGTSGQSREGVSGQTNGEELFVMPRGLPSLPPWQQQRMRTSTSVLAGMYELLRHPEYRLPQLDPRVIEQDLPLVRHASQVLATHGSLVRQRLQDHWRRAALELEQLTFDAVRASEPDPSLLYQHQRDRQQRPAGSSSYGYSYGGGSGNSPNAAAVHSPSSSYLHPALLTAASIMTTKTTTTNRVAHAHRQHADPQSSLGDTTATAASAAASAAPACCSPSSLTASRT</sequence>
<evidence type="ECO:0000313" key="3">
    <source>
        <dbReference type="Proteomes" id="UP001054857"/>
    </source>
</evidence>
<feature type="compositionally biased region" description="Low complexity" evidence="1">
    <location>
        <begin position="242"/>
        <end position="268"/>
    </location>
</feature>
<evidence type="ECO:0000256" key="1">
    <source>
        <dbReference type="SAM" id="MobiDB-lite"/>
    </source>
</evidence>
<evidence type="ECO:0000313" key="2">
    <source>
        <dbReference type="EMBL" id="GFR46440.1"/>
    </source>
</evidence>
<comment type="caution">
    <text evidence="2">The sequence shown here is derived from an EMBL/GenBank/DDBJ whole genome shotgun (WGS) entry which is preliminary data.</text>
</comment>
<proteinExistence type="predicted"/>
<gene>
    <name evidence="2" type="ORF">Agub_g8014</name>
</gene>
<name>A0AAD3DQY9_9CHLO</name>
<feature type="region of interest" description="Disordered" evidence="1">
    <location>
        <begin position="222"/>
        <end position="268"/>
    </location>
</feature>
<feature type="compositionally biased region" description="Low complexity" evidence="1">
    <location>
        <begin position="1"/>
        <end position="27"/>
    </location>
</feature>
<organism evidence="2 3">
    <name type="scientific">Astrephomene gubernaculifera</name>
    <dbReference type="NCBI Taxonomy" id="47775"/>
    <lineage>
        <taxon>Eukaryota</taxon>
        <taxon>Viridiplantae</taxon>
        <taxon>Chlorophyta</taxon>
        <taxon>core chlorophytes</taxon>
        <taxon>Chlorophyceae</taxon>
        <taxon>CS clade</taxon>
        <taxon>Chlamydomonadales</taxon>
        <taxon>Astrephomenaceae</taxon>
        <taxon>Astrephomene</taxon>
    </lineage>
</organism>
<protein>
    <submittedName>
        <fullName evidence="2">Uncharacterized protein</fullName>
    </submittedName>
</protein>
<dbReference type="Proteomes" id="UP001054857">
    <property type="component" value="Unassembled WGS sequence"/>
</dbReference>
<keyword evidence="3" id="KW-1185">Reference proteome</keyword>